<sequence>MHYIILRSRFARAMILASFCGDGNSHVLISPTRRPEFPTDPFPHCPHYLSPGSIAPGLTHMNNARTYKKWPTSPTTVHRPCSLPLPPLIPQASCRSEQPKLEHKNNENVFYTRVGCCPGFKNQKVQSIPVLRTPSNINSCFFSLVESFPLAVSW</sequence>
<dbReference type="Proteomes" id="UP000053424">
    <property type="component" value="Unassembled WGS sequence"/>
</dbReference>
<evidence type="ECO:0000313" key="2">
    <source>
        <dbReference type="Proteomes" id="UP000053424"/>
    </source>
</evidence>
<protein>
    <submittedName>
        <fullName evidence="1">Uncharacterized protein</fullName>
    </submittedName>
</protein>
<dbReference type="AlphaFoldDB" id="A0A0C3BZA1"/>
<gene>
    <name evidence="1" type="ORF">M413DRAFT_284035</name>
</gene>
<name>A0A0C3BZA1_HEBCY</name>
<reference evidence="1 2" key="1">
    <citation type="submission" date="2014-04" db="EMBL/GenBank/DDBJ databases">
        <authorList>
            <consortium name="DOE Joint Genome Institute"/>
            <person name="Kuo A."/>
            <person name="Gay G."/>
            <person name="Dore J."/>
            <person name="Kohler A."/>
            <person name="Nagy L.G."/>
            <person name="Floudas D."/>
            <person name="Copeland A."/>
            <person name="Barry K.W."/>
            <person name="Cichocki N."/>
            <person name="Veneault-Fourrey C."/>
            <person name="LaButti K."/>
            <person name="Lindquist E.A."/>
            <person name="Lipzen A."/>
            <person name="Lundell T."/>
            <person name="Morin E."/>
            <person name="Murat C."/>
            <person name="Sun H."/>
            <person name="Tunlid A."/>
            <person name="Henrissat B."/>
            <person name="Grigoriev I.V."/>
            <person name="Hibbett D.S."/>
            <person name="Martin F."/>
            <person name="Nordberg H.P."/>
            <person name="Cantor M.N."/>
            <person name="Hua S.X."/>
        </authorList>
    </citation>
    <scope>NUCLEOTIDE SEQUENCE [LARGE SCALE GENOMIC DNA]</scope>
    <source>
        <strain evidence="2">h7</strain>
    </source>
</reference>
<evidence type="ECO:0000313" key="1">
    <source>
        <dbReference type="EMBL" id="KIM36776.1"/>
    </source>
</evidence>
<reference evidence="2" key="2">
    <citation type="submission" date="2015-01" db="EMBL/GenBank/DDBJ databases">
        <title>Evolutionary Origins and Diversification of the Mycorrhizal Mutualists.</title>
        <authorList>
            <consortium name="DOE Joint Genome Institute"/>
            <consortium name="Mycorrhizal Genomics Consortium"/>
            <person name="Kohler A."/>
            <person name="Kuo A."/>
            <person name="Nagy L.G."/>
            <person name="Floudas D."/>
            <person name="Copeland A."/>
            <person name="Barry K.W."/>
            <person name="Cichocki N."/>
            <person name="Veneault-Fourrey C."/>
            <person name="LaButti K."/>
            <person name="Lindquist E.A."/>
            <person name="Lipzen A."/>
            <person name="Lundell T."/>
            <person name="Morin E."/>
            <person name="Murat C."/>
            <person name="Riley R."/>
            <person name="Ohm R."/>
            <person name="Sun H."/>
            <person name="Tunlid A."/>
            <person name="Henrissat B."/>
            <person name="Grigoriev I.V."/>
            <person name="Hibbett D.S."/>
            <person name="Martin F."/>
        </authorList>
    </citation>
    <scope>NUCLEOTIDE SEQUENCE [LARGE SCALE GENOMIC DNA]</scope>
    <source>
        <strain evidence="2">h7</strain>
    </source>
</reference>
<organism evidence="1 2">
    <name type="scientific">Hebeloma cylindrosporum</name>
    <dbReference type="NCBI Taxonomy" id="76867"/>
    <lineage>
        <taxon>Eukaryota</taxon>
        <taxon>Fungi</taxon>
        <taxon>Dikarya</taxon>
        <taxon>Basidiomycota</taxon>
        <taxon>Agaricomycotina</taxon>
        <taxon>Agaricomycetes</taxon>
        <taxon>Agaricomycetidae</taxon>
        <taxon>Agaricales</taxon>
        <taxon>Agaricineae</taxon>
        <taxon>Hymenogastraceae</taxon>
        <taxon>Hebeloma</taxon>
    </lineage>
</organism>
<proteinExistence type="predicted"/>
<accession>A0A0C3BZA1</accession>
<dbReference type="EMBL" id="KN831802">
    <property type="protein sequence ID" value="KIM36776.1"/>
    <property type="molecule type" value="Genomic_DNA"/>
</dbReference>
<dbReference type="HOGENOM" id="CLU_1704441_0_0_1"/>
<keyword evidence="2" id="KW-1185">Reference proteome</keyword>